<keyword evidence="2" id="KW-0805">Transcription regulation</keyword>
<keyword evidence="8" id="KW-1185">Reference proteome</keyword>
<dbReference type="Gene3D" id="1.10.357.10">
    <property type="entry name" value="Tetracycline Repressor, domain 2"/>
    <property type="match status" value="1"/>
</dbReference>
<dbReference type="RefSeq" id="WP_283440978.1">
    <property type="nucleotide sequence ID" value="NZ_FXUL01000002.1"/>
</dbReference>
<dbReference type="Pfam" id="PF00440">
    <property type="entry name" value="TetR_N"/>
    <property type="match status" value="1"/>
</dbReference>
<name>A0ABY1PVW1_9BURK</name>
<evidence type="ECO:0000256" key="4">
    <source>
        <dbReference type="ARBA" id="ARBA00023163"/>
    </source>
</evidence>
<evidence type="ECO:0000256" key="2">
    <source>
        <dbReference type="ARBA" id="ARBA00023015"/>
    </source>
</evidence>
<dbReference type="Gene3D" id="1.10.10.60">
    <property type="entry name" value="Homeodomain-like"/>
    <property type="match status" value="1"/>
</dbReference>
<dbReference type="PROSITE" id="PS01081">
    <property type="entry name" value="HTH_TETR_1"/>
    <property type="match status" value="1"/>
</dbReference>
<dbReference type="PROSITE" id="PS50977">
    <property type="entry name" value="HTH_TETR_2"/>
    <property type="match status" value="1"/>
</dbReference>
<protein>
    <submittedName>
        <fullName evidence="7">Transcriptional regulator, TetR family</fullName>
    </submittedName>
</protein>
<gene>
    <name evidence="7" type="ORF">SAMN06295970_102176</name>
</gene>
<comment type="caution">
    <text evidence="7">The sequence shown here is derived from an EMBL/GenBank/DDBJ whole genome shotgun (WGS) entry which is preliminary data.</text>
</comment>
<feature type="domain" description="HTH tetR-type" evidence="6">
    <location>
        <begin position="19"/>
        <end position="79"/>
    </location>
</feature>
<dbReference type="PANTHER" id="PTHR30055:SF234">
    <property type="entry name" value="HTH-TYPE TRANSCRIPTIONAL REGULATOR BETI"/>
    <property type="match status" value="1"/>
</dbReference>
<evidence type="ECO:0000259" key="6">
    <source>
        <dbReference type="PROSITE" id="PS50977"/>
    </source>
</evidence>
<proteinExistence type="predicted"/>
<accession>A0ABY1PVW1</accession>
<dbReference type="InterPro" id="IPR009057">
    <property type="entry name" value="Homeodomain-like_sf"/>
</dbReference>
<feature type="DNA-binding region" description="H-T-H motif" evidence="5">
    <location>
        <begin position="42"/>
        <end position="61"/>
    </location>
</feature>
<keyword evidence="3 5" id="KW-0238">DNA-binding</keyword>
<dbReference type="Proteomes" id="UP001158049">
    <property type="component" value="Unassembled WGS sequence"/>
</dbReference>
<sequence length="232" mass="26277">MSTLARPVRKREVLGARSERRVKEILGVARQVFSENGYENATTLDIARQAGISEATVFSYFTSKRDLCMQVIKGWYDEISLVLEQEVPMVEGTRAQLHFVVHKHLVTLMQDGTGMCKLVLSEGRSADADFAGLIAELKRRYTAPLMKVLAAAQRSGEVRQDMPLPLLRDMVYGSMEHVLWDYMVNRNKPDIATTAGQLTDMLWTAFVPVEQSQQKLAQFREDVAEALRRLEN</sequence>
<keyword evidence="4" id="KW-0804">Transcription</keyword>
<dbReference type="PRINTS" id="PR00455">
    <property type="entry name" value="HTHTETR"/>
</dbReference>
<keyword evidence="1" id="KW-0678">Repressor</keyword>
<evidence type="ECO:0000313" key="8">
    <source>
        <dbReference type="Proteomes" id="UP001158049"/>
    </source>
</evidence>
<evidence type="ECO:0000256" key="5">
    <source>
        <dbReference type="PROSITE-ProRule" id="PRU00335"/>
    </source>
</evidence>
<dbReference type="SUPFAM" id="SSF48498">
    <property type="entry name" value="Tetracyclin repressor-like, C-terminal domain"/>
    <property type="match status" value="1"/>
</dbReference>
<organism evidence="7 8">
    <name type="scientific">Noviherbaspirillum suwonense</name>
    <dbReference type="NCBI Taxonomy" id="1224511"/>
    <lineage>
        <taxon>Bacteria</taxon>
        <taxon>Pseudomonadati</taxon>
        <taxon>Pseudomonadota</taxon>
        <taxon>Betaproteobacteria</taxon>
        <taxon>Burkholderiales</taxon>
        <taxon>Oxalobacteraceae</taxon>
        <taxon>Noviherbaspirillum</taxon>
    </lineage>
</organism>
<evidence type="ECO:0000256" key="1">
    <source>
        <dbReference type="ARBA" id="ARBA00022491"/>
    </source>
</evidence>
<dbReference type="SUPFAM" id="SSF46689">
    <property type="entry name" value="Homeodomain-like"/>
    <property type="match status" value="1"/>
</dbReference>
<evidence type="ECO:0000256" key="3">
    <source>
        <dbReference type="ARBA" id="ARBA00023125"/>
    </source>
</evidence>
<reference evidence="7 8" key="1">
    <citation type="submission" date="2017-05" db="EMBL/GenBank/DDBJ databases">
        <authorList>
            <person name="Varghese N."/>
            <person name="Submissions S."/>
        </authorList>
    </citation>
    <scope>NUCLEOTIDE SEQUENCE [LARGE SCALE GENOMIC DNA]</scope>
    <source>
        <strain evidence="7 8">DSM 26001</strain>
    </source>
</reference>
<dbReference type="InterPro" id="IPR050109">
    <property type="entry name" value="HTH-type_TetR-like_transc_reg"/>
</dbReference>
<dbReference type="PANTHER" id="PTHR30055">
    <property type="entry name" value="HTH-TYPE TRANSCRIPTIONAL REGULATOR RUTR"/>
    <property type="match status" value="1"/>
</dbReference>
<dbReference type="EMBL" id="FXUL01000002">
    <property type="protein sequence ID" value="SMP48651.1"/>
    <property type="molecule type" value="Genomic_DNA"/>
</dbReference>
<dbReference type="InterPro" id="IPR013570">
    <property type="entry name" value="Tscrpt_reg_YsiA_C"/>
</dbReference>
<dbReference type="InterPro" id="IPR001647">
    <property type="entry name" value="HTH_TetR"/>
</dbReference>
<dbReference type="InterPro" id="IPR023772">
    <property type="entry name" value="DNA-bd_HTH_TetR-type_CS"/>
</dbReference>
<dbReference type="Pfam" id="PF08359">
    <property type="entry name" value="TetR_C_4"/>
    <property type="match status" value="1"/>
</dbReference>
<evidence type="ECO:0000313" key="7">
    <source>
        <dbReference type="EMBL" id="SMP48651.1"/>
    </source>
</evidence>
<dbReference type="InterPro" id="IPR036271">
    <property type="entry name" value="Tet_transcr_reg_TetR-rel_C_sf"/>
</dbReference>